<evidence type="ECO:0000313" key="6">
    <source>
        <dbReference type="EMBL" id="RGN33259.1"/>
    </source>
</evidence>
<evidence type="ECO:0000313" key="7">
    <source>
        <dbReference type="Proteomes" id="UP000260983"/>
    </source>
</evidence>
<evidence type="ECO:0000256" key="4">
    <source>
        <dbReference type="ARBA" id="ARBA00023136"/>
    </source>
</evidence>
<dbReference type="CDD" id="cd02431">
    <property type="entry name" value="Ferritin_CCC1_C"/>
    <property type="match status" value="1"/>
</dbReference>
<proteinExistence type="predicted"/>
<keyword evidence="4 5" id="KW-0472">Membrane</keyword>
<dbReference type="Proteomes" id="UP000260983">
    <property type="component" value="Unassembled WGS sequence"/>
</dbReference>
<dbReference type="InterPro" id="IPR008217">
    <property type="entry name" value="Ccc1_fam"/>
</dbReference>
<dbReference type="InterPro" id="IPR012348">
    <property type="entry name" value="RNR-like"/>
</dbReference>
<name>A0A3E5B6X0_9BACE</name>
<dbReference type="GO" id="GO:0005384">
    <property type="term" value="F:manganese ion transmembrane transporter activity"/>
    <property type="evidence" value="ECO:0007669"/>
    <property type="project" value="InterPro"/>
</dbReference>
<accession>A0A3E5B6X0</accession>
<dbReference type="EMBL" id="QSUL01000011">
    <property type="protein sequence ID" value="RGN33259.1"/>
    <property type="molecule type" value="Genomic_DNA"/>
</dbReference>
<evidence type="ECO:0000256" key="1">
    <source>
        <dbReference type="ARBA" id="ARBA00004127"/>
    </source>
</evidence>
<comment type="subcellular location">
    <subcellularLocation>
        <location evidence="1">Endomembrane system</location>
        <topology evidence="1">Multi-pass membrane protein</topology>
    </subcellularLocation>
</comment>
<feature type="transmembrane region" description="Helical" evidence="5">
    <location>
        <begin position="263"/>
        <end position="284"/>
    </location>
</feature>
<evidence type="ECO:0000256" key="3">
    <source>
        <dbReference type="ARBA" id="ARBA00022989"/>
    </source>
</evidence>
<dbReference type="InterPro" id="IPR009078">
    <property type="entry name" value="Ferritin-like_SF"/>
</dbReference>
<feature type="transmembrane region" description="Helical" evidence="5">
    <location>
        <begin position="136"/>
        <end position="161"/>
    </location>
</feature>
<feature type="transmembrane region" description="Helical" evidence="5">
    <location>
        <begin position="230"/>
        <end position="251"/>
    </location>
</feature>
<feature type="transmembrane region" description="Helical" evidence="5">
    <location>
        <begin position="167"/>
        <end position="184"/>
    </location>
</feature>
<dbReference type="Pfam" id="PF01988">
    <property type="entry name" value="VIT1"/>
    <property type="match status" value="1"/>
</dbReference>
<keyword evidence="3 5" id="KW-1133">Transmembrane helix</keyword>
<comment type="caution">
    <text evidence="6">The sequence shown here is derived from an EMBL/GenBank/DDBJ whole genome shotgun (WGS) entry which is preliminary data.</text>
</comment>
<sequence length="292" mass="33153">MRQETEQELLKKIIGFQREEITSCIIYKKLATIEKDPENRKILQRISEDESRHYATLRSYTHREVTPNRWEILFYVWLVRLLGITFAVRRLELGEKETTSVYSRYPDMEHFAEMAQDEQHHEEKLIGMISEERLEYMGSVVLGLNDALVEFTGALAGFTLALNDTKLIALTGSITGIAAALSMASSEYLSTKSEKTRNKRPVKAAIYTGIAYIITVVALVGPFILLSSPVMALCIMLLMALLIIAFFNYYYAIARNESFKRRFSEMAILSFSVAGISFLIGYLLKTVTGIEA</sequence>
<organism evidence="6 7">
    <name type="scientific">Bacteroides oleiciplenus</name>
    <dbReference type="NCBI Taxonomy" id="626931"/>
    <lineage>
        <taxon>Bacteria</taxon>
        <taxon>Pseudomonadati</taxon>
        <taxon>Bacteroidota</taxon>
        <taxon>Bacteroidia</taxon>
        <taxon>Bacteroidales</taxon>
        <taxon>Bacteroidaceae</taxon>
        <taxon>Bacteroides</taxon>
    </lineage>
</organism>
<dbReference type="RefSeq" id="WP_009132348.1">
    <property type="nucleotide sequence ID" value="NZ_CABKRN010000006.1"/>
</dbReference>
<evidence type="ECO:0000256" key="5">
    <source>
        <dbReference type="SAM" id="Phobius"/>
    </source>
</evidence>
<dbReference type="CDD" id="cd01044">
    <property type="entry name" value="Ferritin_CCC1_N"/>
    <property type="match status" value="1"/>
</dbReference>
<dbReference type="InterPro" id="IPR039376">
    <property type="entry name" value="Ferritin_CCC1_N"/>
</dbReference>
<dbReference type="SUPFAM" id="SSF47240">
    <property type="entry name" value="Ferritin-like"/>
    <property type="match status" value="1"/>
</dbReference>
<dbReference type="Gene3D" id="1.10.620.20">
    <property type="entry name" value="Ribonucleotide Reductase, subunit A"/>
    <property type="match status" value="1"/>
</dbReference>
<feature type="transmembrane region" description="Helical" evidence="5">
    <location>
        <begin position="204"/>
        <end position="224"/>
    </location>
</feature>
<dbReference type="GO" id="GO:0030026">
    <property type="term" value="P:intracellular manganese ion homeostasis"/>
    <property type="evidence" value="ECO:0007669"/>
    <property type="project" value="InterPro"/>
</dbReference>
<gene>
    <name evidence="6" type="ORF">DXB65_16135</name>
</gene>
<dbReference type="AlphaFoldDB" id="A0A3E5B6X0"/>
<dbReference type="GO" id="GO:0012505">
    <property type="term" value="C:endomembrane system"/>
    <property type="evidence" value="ECO:0007669"/>
    <property type="project" value="UniProtKB-SubCell"/>
</dbReference>
<reference evidence="6 7" key="1">
    <citation type="submission" date="2018-08" db="EMBL/GenBank/DDBJ databases">
        <title>A genome reference for cultivated species of the human gut microbiota.</title>
        <authorList>
            <person name="Zou Y."/>
            <person name="Xue W."/>
            <person name="Luo G."/>
        </authorList>
    </citation>
    <scope>NUCLEOTIDE SEQUENCE [LARGE SCALE GENOMIC DNA]</scope>
    <source>
        <strain evidence="6 7">OM05-15BH</strain>
    </source>
</reference>
<protein>
    <submittedName>
        <fullName evidence="6">Rubrerythrin family protein</fullName>
    </submittedName>
</protein>
<keyword evidence="2 5" id="KW-0812">Transmembrane</keyword>
<dbReference type="GO" id="GO:0016491">
    <property type="term" value="F:oxidoreductase activity"/>
    <property type="evidence" value="ECO:0007669"/>
    <property type="project" value="InterPro"/>
</dbReference>
<evidence type="ECO:0000256" key="2">
    <source>
        <dbReference type="ARBA" id="ARBA00022692"/>
    </source>
</evidence>